<keyword evidence="9" id="KW-0653">Protein transport</keyword>
<dbReference type="Pfam" id="PF10496">
    <property type="entry name" value="Syntaxin-18_N"/>
    <property type="match status" value="1"/>
</dbReference>
<gene>
    <name evidence="18" type="ORF">g.15086</name>
</gene>
<evidence type="ECO:0000256" key="16">
    <source>
        <dbReference type="SAM" id="Phobius"/>
    </source>
</evidence>
<dbReference type="GO" id="GO:0031201">
    <property type="term" value="C:SNARE complex"/>
    <property type="evidence" value="ECO:0007669"/>
    <property type="project" value="TreeGrafter"/>
</dbReference>
<keyword evidence="8" id="KW-0931">ER-Golgi transport</keyword>
<evidence type="ECO:0000256" key="7">
    <source>
        <dbReference type="ARBA" id="ARBA00022824"/>
    </source>
</evidence>
<evidence type="ECO:0000313" key="18">
    <source>
        <dbReference type="EMBL" id="JAS91807.1"/>
    </source>
</evidence>
<dbReference type="AlphaFoldDB" id="A0A1B6IXZ2"/>
<evidence type="ECO:0000256" key="12">
    <source>
        <dbReference type="ARBA" id="ARBA00023136"/>
    </source>
</evidence>
<dbReference type="GO" id="GO:0006890">
    <property type="term" value="P:retrograde vesicle-mediated transport, Golgi to endoplasmic reticulum"/>
    <property type="evidence" value="ECO:0007669"/>
    <property type="project" value="TreeGrafter"/>
</dbReference>
<feature type="coiled-coil region" evidence="14">
    <location>
        <begin position="221"/>
        <end position="248"/>
    </location>
</feature>
<evidence type="ECO:0000256" key="13">
    <source>
        <dbReference type="ARBA" id="ARBA00046280"/>
    </source>
</evidence>
<keyword evidence="12 16" id="KW-0472">Membrane</keyword>
<feature type="domain" description="SNARE-complex protein Syntaxin-18 N-terminal" evidence="17">
    <location>
        <begin position="1"/>
        <end position="90"/>
    </location>
</feature>
<dbReference type="GO" id="GO:0005789">
    <property type="term" value="C:endoplasmic reticulum membrane"/>
    <property type="evidence" value="ECO:0007669"/>
    <property type="project" value="UniProtKB-SubCell"/>
</dbReference>
<evidence type="ECO:0000256" key="9">
    <source>
        <dbReference type="ARBA" id="ARBA00022927"/>
    </source>
</evidence>
<evidence type="ECO:0000256" key="3">
    <source>
        <dbReference type="ARBA" id="ARBA00009063"/>
    </source>
</evidence>
<name>A0A1B6IXZ2_9HEMI</name>
<keyword evidence="5" id="KW-0813">Transport</keyword>
<evidence type="ECO:0000256" key="4">
    <source>
        <dbReference type="ARBA" id="ARBA00019409"/>
    </source>
</evidence>
<sequence length="324" mass="37628">MDITILFKACVKTIRTRNKALGVNVPELDKHRILNNHKSKHSEFTCKAKEVLNQISKLRDFLLEHRKAYLNFSHHLSTLPQINDYERDKIDNGAQRIIKTCSHHILEFKRDTTFHEGHPQLIEHQDAVIDLLDSYLKTVCKIYSEQKAIRMKRNLELQKMARLESEVLNKVSRSDDSVSDSFSNEDSEGEETITRSPSKLNVETNSVSSLTLEDELTAEELQMFESENEQLYNELNSLTDEVRQIETKVVHIAELQEVFTEKVLEQEKDIERIFGTVVGTTENLRDANTQIRQAIQSNAGLRLYVLFFLLVMSLTLLFLDWYND</sequence>
<evidence type="ECO:0000256" key="6">
    <source>
        <dbReference type="ARBA" id="ARBA00022692"/>
    </source>
</evidence>
<dbReference type="PANTHER" id="PTHR15959">
    <property type="entry name" value="SYNTAXIN-18"/>
    <property type="match status" value="1"/>
</dbReference>
<keyword evidence="6 16" id="KW-0812">Transmembrane</keyword>
<dbReference type="Gene3D" id="1.20.5.110">
    <property type="match status" value="1"/>
</dbReference>
<reference evidence="18" key="1">
    <citation type="submission" date="2015-11" db="EMBL/GenBank/DDBJ databases">
        <title>De novo transcriptome assembly of four potential Pierce s Disease insect vectors from Arizona vineyards.</title>
        <authorList>
            <person name="Tassone E.E."/>
        </authorList>
    </citation>
    <scope>NUCLEOTIDE SEQUENCE</scope>
</reference>
<evidence type="ECO:0000256" key="11">
    <source>
        <dbReference type="ARBA" id="ARBA00023054"/>
    </source>
</evidence>
<dbReference type="InterPro" id="IPR019529">
    <property type="entry name" value="Syntaxin-18_N"/>
</dbReference>
<keyword evidence="10 16" id="KW-1133">Transmembrane helix</keyword>
<keyword evidence="11 14" id="KW-0175">Coiled coil</keyword>
<keyword evidence="7" id="KW-0256">Endoplasmic reticulum</keyword>
<evidence type="ECO:0000256" key="5">
    <source>
        <dbReference type="ARBA" id="ARBA00022448"/>
    </source>
</evidence>
<dbReference type="SUPFAM" id="SSF58038">
    <property type="entry name" value="SNARE fusion complex"/>
    <property type="match status" value="1"/>
</dbReference>
<dbReference type="PANTHER" id="PTHR15959:SF0">
    <property type="entry name" value="SYNTAXIN-18"/>
    <property type="match status" value="1"/>
</dbReference>
<proteinExistence type="inferred from homology"/>
<comment type="similarity">
    <text evidence="3">Belongs to the syntaxin family.</text>
</comment>
<evidence type="ECO:0000256" key="8">
    <source>
        <dbReference type="ARBA" id="ARBA00022892"/>
    </source>
</evidence>
<protein>
    <recommendedName>
        <fullName evidence="4">Syntaxin-18</fullName>
    </recommendedName>
</protein>
<feature type="region of interest" description="Disordered" evidence="15">
    <location>
        <begin position="174"/>
        <end position="196"/>
    </location>
</feature>
<evidence type="ECO:0000256" key="14">
    <source>
        <dbReference type="SAM" id="Coils"/>
    </source>
</evidence>
<evidence type="ECO:0000256" key="10">
    <source>
        <dbReference type="ARBA" id="ARBA00022989"/>
    </source>
</evidence>
<dbReference type="EMBL" id="GECU01015899">
    <property type="protein sequence ID" value="JAS91807.1"/>
    <property type="molecule type" value="Transcribed_RNA"/>
</dbReference>
<dbReference type="GO" id="GO:0015031">
    <property type="term" value="P:protein transport"/>
    <property type="evidence" value="ECO:0007669"/>
    <property type="project" value="UniProtKB-KW"/>
</dbReference>
<dbReference type="FunFam" id="1.20.5.110:FF:000015">
    <property type="entry name" value="Syntaxin-18, putative"/>
    <property type="match status" value="1"/>
</dbReference>
<comment type="subcellular location">
    <subcellularLocation>
        <location evidence="13">Endomembrane system</location>
        <topology evidence="13">Single-pass type IV membrane protein</topology>
    </subcellularLocation>
    <subcellularLocation>
        <location evidence="2">Endoplasmic reticulum membrane</location>
        <topology evidence="2">Single-pass membrane protein</topology>
    </subcellularLocation>
</comment>
<evidence type="ECO:0000256" key="2">
    <source>
        <dbReference type="ARBA" id="ARBA00004389"/>
    </source>
</evidence>
<comment type="function">
    <text evidence="1">Syntaxin that may be involved in targeting and fusion of Golgi-derived retrograde transport vesicles with the ER.</text>
</comment>
<evidence type="ECO:0000256" key="15">
    <source>
        <dbReference type="SAM" id="MobiDB-lite"/>
    </source>
</evidence>
<feature type="transmembrane region" description="Helical" evidence="16">
    <location>
        <begin position="301"/>
        <end position="322"/>
    </location>
</feature>
<evidence type="ECO:0000259" key="17">
    <source>
        <dbReference type="Pfam" id="PF10496"/>
    </source>
</evidence>
<accession>A0A1B6IXZ2</accession>
<organism evidence="18">
    <name type="scientific">Homalodisca liturata</name>
    <dbReference type="NCBI Taxonomy" id="320908"/>
    <lineage>
        <taxon>Eukaryota</taxon>
        <taxon>Metazoa</taxon>
        <taxon>Ecdysozoa</taxon>
        <taxon>Arthropoda</taxon>
        <taxon>Hexapoda</taxon>
        <taxon>Insecta</taxon>
        <taxon>Pterygota</taxon>
        <taxon>Neoptera</taxon>
        <taxon>Paraneoptera</taxon>
        <taxon>Hemiptera</taxon>
        <taxon>Auchenorrhyncha</taxon>
        <taxon>Membracoidea</taxon>
        <taxon>Cicadellidae</taxon>
        <taxon>Cicadellinae</taxon>
        <taxon>Proconiini</taxon>
        <taxon>Homalodisca</taxon>
    </lineage>
</organism>
<evidence type="ECO:0000256" key="1">
    <source>
        <dbReference type="ARBA" id="ARBA00003746"/>
    </source>
</evidence>